<dbReference type="EMBL" id="OY726395">
    <property type="protein sequence ID" value="CAJ1582369.1"/>
    <property type="molecule type" value="Genomic_DNA"/>
</dbReference>
<evidence type="ECO:0000313" key="3">
    <source>
        <dbReference type="EMBL" id="CAJ1582369.1"/>
    </source>
</evidence>
<proteinExistence type="inferred from homology"/>
<dbReference type="NCBIfam" id="TIGR00251">
    <property type="entry name" value="DUF167 family protein"/>
    <property type="match status" value="1"/>
</dbReference>
<evidence type="ECO:0000256" key="2">
    <source>
        <dbReference type="HAMAP-Rule" id="MF_00634"/>
    </source>
</evidence>
<evidence type="ECO:0000313" key="4">
    <source>
        <dbReference type="Proteomes" id="UP001190466"/>
    </source>
</evidence>
<evidence type="ECO:0000256" key="1">
    <source>
        <dbReference type="ARBA" id="ARBA00010364"/>
    </source>
</evidence>
<dbReference type="Pfam" id="PF02594">
    <property type="entry name" value="DUF167"/>
    <property type="match status" value="1"/>
</dbReference>
<dbReference type="HAMAP" id="MF_00634">
    <property type="entry name" value="UPF0235"/>
    <property type="match status" value="1"/>
</dbReference>
<comment type="similarity">
    <text evidence="1 2">Belongs to the UPF0235 family.</text>
</comment>
<name>A0ABM9MD93_9MYCO</name>
<protein>
    <recommendedName>
        <fullName evidence="2">UPF0235 protein MU0050_002049</fullName>
    </recommendedName>
</protein>
<gene>
    <name evidence="3" type="ORF">MU0050_002049</name>
</gene>
<sequence length="81" mass="8752">MPAEQPVEVVSVRVKPGSKKGPLVEADPDGGLTVFVRERAIEGQANAAVTRLLAEHFGVARSRVELVSGATSRVKRFRITR</sequence>
<dbReference type="SMART" id="SM01152">
    <property type="entry name" value="DUF167"/>
    <property type="match status" value="1"/>
</dbReference>
<organism evidence="3 4">
    <name type="scientific">[Mycobacterium] wendilense</name>
    <dbReference type="NCBI Taxonomy" id="3064284"/>
    <lineage>
        <taxon>Bacteria</taxon>
        <taxon>Bacillati</taxon>
        <taxon>Actinomycetota</taxon>
        <taxon>Actinomycetes</taxon>
        <taxon>Mycobacteriales</taxon>
        <taxon>Mycobacteriaceae</taxon>
        <taxon>Mycolicibacter</taxon>
    </lineage>
</organism>
<reference evidence="3 4" key="1">
    <citation type="submission" date="2023-08" db="EMBL/GenBank/DDBJ databases">
        <authorList>
            <person name="Folkvardsen B D."/>
            <person name="Norman A."/>
        </authorList>
    </citation>
    <scope>NUCLEOTIDE SEQUENCE [LARGE SCALE GENOMIC DNA]</scope>
    <source>
        <strain evidence="3 4">Mu0050</strain>
    </source>
</reference>
<dbReference type="PANTHER" id="PTHR13420:SF7">
    <property type="entry name" value="UPF0235 PROTEIN C15ORF40"/>
    <property type="match status" value="1"/>
</dbReference>
<dbReference type="InterPro" id="IPR003746">
    <property type="entry name" value="DUF167"/>
</dbReference>
<keyword evidence="4" id="KW-1185">Reference proteome</keyword>
<dbReference type="RefSeq" id="WP_316516411.1">
    <property type="nucleotide sequence ID" value="NZ_OY726395.1"/>
</dbReference>
<dbReference type="SUPFAM" id="SSF69786">
    <property type="entry name" value="YggU-like"/>
    <property type="match status" value="1"/>
</dbReference>
<accession>A0ABM9MD93</accession>
<dbReference type="InterPro" id="IPR036591">
    <property type="entry name" value="YggU-like_sf"/>
</dbReference>
<dbReference type="Gene3D" id="3.30.1200.10">
    <property type="entry name" value="YggU-like"/>
    <property type="match status" value="1"/>
</dbReference>
<dbReference type="PANTHER" id="PTHR13420">
    <property type="entry name" value="UPF0235 PROTEIN C15ORF40"/>
    <property type="match status" value="1"/>
</dbReference>
<dbReference type="Proteomes" id="UP001190466">
    <property type="component" value="Chromosome"/>
</dbReference>